<organism evidence="2 3">
    <name type="scientific">Spirosoma taeanense</name>
    <dbReference type="NCBI Taxonomy" id="2735870"/>
    <lineage>
        <taxon>Bacteria</taxon>
        <taxon>Pseudomonadati</taxon>
        <taxon>Bacteroidota</taxon>
        <taxon>Cytophagia</taxon>
        <taxon>Cytophagales</taxon>
        <taxon>Cytophagaceae</taxon>
        <taxon>Spirosoma</taxon>
    </lineage>
</organism>
<name>A0A6M5Y8Y4_9BACT</name>
<evidence type="ECO:0000259" key="1">
    <source>
        <dbReference type="Pfam" id="PF20091"/>
    </source>
</evidence>
<dbReference type="Proteomes" id="UP000502756">
    <property type="component" value="Chromosome"/>
</dbReference>
<dbReference type="EMBL" id="CP053435">
    <property type="protein sequence ID" value="QJW89826.1"/>
    <property type="molecule type" value="Genomic_DNA"/>
</dbReference>
<dbReference type="Pfam" id="PF20091">
    <property type="entry name" value="Abhydrolase_10"/>
    <property type="match status" value="1"/>
</dbReference>
<dbReference type="KEGG" id="stae:HNV11_10775"/>
<accession>A0A6M5Y8Y4</accession>
<feature type="domain" description="Alpha/beta hydrolase" evidence="1">
    <location>
        <begin position="244"/>
        <end position="660"/>
    </location>
</feature>
<proteinExistence type="predicted"/>
<protein>
    <recommendedName>
        <fullName evidence="1">Alpha/beta hydrolase domain-containing protein</fullName>
    </recommendedName>
</protein>
<dbReference type="InterPro" id="IPR045394">
    <property type="entry name" value="Abhydrolase_dom"/>
</dbReference>
<dbReference type="RefSeq" id="WP_171739667.1">
    <property type="nucleotide sequence ID" value="NZ_CP053435.1"/>
</dbReference>
<gene>
    <name evidence="2" type="ORF">HNV11_10775</name>
</gene>
<sequence length="675" mass="73515">MSLIVTRPSVLFFVGALLLALPAQARIVKLTITKTEPYAGGRAFGAAGAYERVFGQAYGEVDPAADRNKIIQDIQLAPRNRRGMVEYVSEFVLLQPVDRGKSNGLLFLSLPNRGNVFSADTALLKRGYVYLWCAWQGDVLPGNQRLTMQVPIATDNGKEITGRLRTEYQVTTPTKTLNLSSGAFTGMTHHSYETVSLDNTGLVLTRRIHETDPRVPVPNNDWAFSDCSTAPFPGTPSSTKISLRDGFDPNYIYELVYTAKNPLVLGLGFAAIRDIGSYLRNQTTDEAGNRNPVLSPASTTLPVQAAVMQGVSQCSNFCRTFLQLGFNQDEQGRAVFDGINAHIGPRRITLNVRFGRPGGGGMQHEDHQFPGTDAPFSWSPTTDPVSGITGGILEACQQTGTCPKIMQTLSSTEYWQSRTSLTTTDASGSKDLVIPDNVRIYLFAGTQHSPFSAQDPVSGFTTNHNPFQQPLRALLIALEQWVLAAKQPPVSNYPTLSAQTLVAHDQQAIGWPAIPGVPFTGRVNEVSVLDLGPGYQQKYMSGILQEPPKVLKANAYTVLVPKVDPDGNELAGIRNTTIRVPLGTYTGWSLRRAGYGEGDLASLNGMFIPFKTTKAERLAADDPRLSLEERYGTHDAYVAAVRKAAEDLVREGFLLPEDAQTEFVNAQKSAVLTSN</sequence>
<evidence type="ECO:0000313" key="2">
    <source>
        <dbReference type="EMBL" id="QJW89826.1"/>
    </source>
</evidence>
<dbReference type="AlphaFoldDB" id="A0A6M5Y8Y4"/>
<reference evidence="2 3" key="1">
    <citation type="submission" date="2020-05" db="EMBL/GenBank/DDBJ databases">
        <title>Genome sequencing of Spirosoma sp. TS118.</title>
        <authorList>
            <person name="Lee J.-H."/>
            <person name="Jeong S."/>
            <person name="Zhao L."/>
            <person name="Jung J.-H."/>
            <person name="Kim M.-K."/>
            <person name="Lim S."/>
        </authorList>
    </citation>
    <scope>NUCLEOTIDE SEQUENCE [LARGE SCALE GENOMIC DNA]</scope>
    <source>
        <strain evidence="2 3">TS118</strain>
    </source>
</reference>
<evidence type="ECO:0000313" key="3">
    <source>
        <dbReference type="Proteomes" id="UP000502756"/>
    </source>
</evidence>
<keyword evidence="3" id="KW-1185">Reference proteome</keyword>